<protein>
    <submittedName>
        <fullName evidence="2">Uncharacterized protein</fullName>
    </submittedName>
</protein>
<comment type="caution">
    <text evidence="2">The sequence shown here is derived from an EMBL/GenBank/DDBJ whole genome shotgun (WGS) entry which is preliminary data.</text>
</comment>
<evidence type="ECO:0000313" key="3">
    <source>
        <dbReference type="Proteomes" id="UP001185092"/>
    </source>
</evidence>
<accession>A0AAE4BTE1</accession>
<dbReference type="Proteomes" id="UP001185092">
    <property type="component" value="Unassembled WGS sequence"/>
</dbReference>
<proteinExistence type="predicted"/>
<dbReference type="AlphaFoldDB" id="A0AAE4BTE1"/>
<organism evidence="2 3">
    <name type="scientific">Aureibacter tunicatorum</name>
    <dbReference type="NCBI Taxonomy" id="866807"/>
    <lineage>
        <taxon>Bacteria</taxon>
        <taxon>Pseudomonadati</taxon>
        <taxon>Bacteroidota</taxon>
        <taxon>Cytophagia</taxon>
        <taxon>Cytophagales</taxon>
        <taxon>Persicobacteraceae</taxon>
        <taxon>Aureibacter</taxon>
    </lineage>
</organism>
<name>A0AAE4BTE1_9BACT</name>
<evidence type="ECO:0000313" key="2">
    <source>
        <dbReference type="EMBL" id="MDR6242109.1"/>
    </source>
</evidence>
<keyword evidence="3" id="KW-1185">Reference proteome</keyword>
<feature type="region of interest" description="Disordered" evidence="1">
    <location>
        <begin position="15"/>
        <end position="39"/>
    </location>
</feature>
<sequence length="39" mass="4265">MDETISSLLINENFGGIGSFENLAPGTSDNNKNHLHTFE</sequence>
<dbReference type="EMBL" id="JAVDQD010000023">
    <property type="protein sequence ID" value="MDR6242109.1"/>
    <property type="molecule type" value="Genomic_DNA"/>
</dbReference>
<gene>
    <name evidence="2" type="ORF">HNQ88_005206</name>
</gene>
<reference evidence="2" key="1">
    <citation type="submission" date="2023-07" db="EMBL/GenBank/DDBJ databases">
        <title>Genomic Encyclopedia of Type Strains, Phase IV (KMG-IV): sequencing the most valuable type-strain genomes for metagenomic binning, comparative biology and taxonomic classification.</title>
        <authorList>
            <person name="Goeker M."/>
        </authorList>
    </citation>
    <scope>NUCLEOTIDE SEQUENCE</scope>
    <source>
        <strain evidence="2">DSM 26174</strain>
    </source>
</reference>
<feature type="non-terminal residue" evidence="2">
    <location>
        <position position="39"/>
    </location>
</feature>
<evidence type="ECO:0000256" key="1">
    <source>
        <dbReference type="SAM" id="MobiDB-lite"/>
    </source>
</evidence>